<dbReference type="PANTHER" id="PTHR40841">
    <property type="entry name" value="SIDEROPHORE TRIACETYLFUSARININE C ESTERASE"/>
    <property type="match status" value="1"/>
</dbReference>
<dbReference type="RefSeq" id="WP_078773126.1">
    <property type="nucleotide sequence ID" value="NZ_CBCSBR010000061.1"/>
</dbReference>
<keyword evidence="4" id="KW-0472">Membrane</keyword>
<sequence>MKEITNLCFILFVNIIVCFGAFTNLYGQVETIPLSDNKAIVIDSKVLKEQRSIWIHFPISYNTSNKRYPVLYLLDGEGHFKYVSELTDYLSGYDRNRTPEMIVVGIVNVSRSRDFTPGKENNNTSDAAGNSKFFQFVQDELVPYIDQNYRTQPYRILSAHSLAGLFSLYAQARNPYLFRASVLISPVVLYGENKDVLNQYQAALKKNKSISEKMFITLGDEDTKSIDILKNVLTSDAPSGINWKFQKYNDENHFSVTYKSIYDGLKFIYSNWFIDNYNPTIQSYSELQSYFNKLSEEFAYKTIPPENLVNNLGYRQLRSGHTEEAIKFFKENIRNYPNSWNAYDSLGEAYMKKGDKKTAIENYKKSVSINPDNMDGKEILKQLEN</sequence>
<dbReference type="InterPro" id="IPR029058">
    <property type="entry name" value="AB_hydrolase_fold"/>
</dbReference>
<evidence type="ECO:0000313" key="6">
    <source>
        <dbReference type="Proteomes" id="UP000190813"/>
    </source>
</evidence>
<organism evidence="5 6">
    <name type="scientific">Elizabethkingia occulta</name>
    <dbReference type="NCBI Taxonomy" id="1867263"/>
    <lineage>
        <taxon>Bacteria</taxon>
        <taxon>Pseudomonadati</taxon>
        <taxon>Bacteroidota</taxon>
        <taxon>Flavobacteriia</taxon>
        <taxon>Flavobacteriales</taxon>
        <taxon>Weeksellaceae</taxon>
        <taxon>Elizabethkingia</taxon>
    </lineage>
</organism>
<evidence type="ECO:0000256" key="1">
    <source>
        <dbReference type="ARBA" id="ARBA00005622"/>
    </source>
</evidence>
<dbReference type="AlphaFoldDB" id="A0A1T3M9K7"/>
<accession>A0A1T3M9K7</accession>
<dbReference type="PANTHER" id="PTHR40841:SF2">
    <property type="entry name" value="SIDEROPHORE-DEGRADING ESTERASE (EUROFUNG)"/>
    <property type="match status" value="1"/>
</dbReference>
<keyword evidence="6" id="KW-1185">Reference proteome</keyword>
<keyword evidence="4" id="KW-0812">Transmembrane</keyword>
<dbReference type="Gene3D" id="1.25.40.10">
    <property type="entry name" value="Tetratricopeptide repeat domain"/>
    <property type="match status" value="1"/>
</dbReference>
<comment type="similarity">
    <text evidence="1">Belongs to the esterase D family.</text>
</comment>
<dbReference type="Pfam" id="PF13181">
    <property type="entry name" value="TPR_8"/>
    <property type="match status" value="1"/>
</dbReference>
<feature type="repeat" description="TPR" evidence="3">
    <location>
        <begin position="306"/>
        <end position="339"/>
    </location>
</feature>
<keyword evidence="2 5" id="KW-0378">Hydrolase</keyword>
<dbReference type="SMART" id="SM00028">
    <property type="entry name" value="TPR"/>
    <property type="match status" value="2"/>
</dbReference>
<feature type="transmembrane region" description="Helical" evidence="4">
    <location>
        <begin position="7"/>
        <end position="27"/>
    </location>
</feature>
<dbReference type="InterPro" id="IPR052558">
    <property type="entry name" value="Siderophore_Hydrolase_D"/>
</dbReference>
<dbReference type="EMBL" id="MAHX01000021">
    <property type="protein sequence ID" value="OPC61318.1"/>
    <property type="molecule type" value="Genomic_DNA"/>
</dbReference>
<dbReference type="SUPFAM" id="SSF53474">
    <property type="entry name" value="alpha/beta-Hydrolases"/>
    <property type="match status" value="1"/>
</dbReference>
<protein>
    <submittedName>
        <fullName evidence="5">Alpha/beta hydrolase</fullName>
    </submittedName>
</protein>
<evidence type="ECO:0000256" key="3">
    <source>
        <dbReference type="PROSITE-ProRule" id="PRU00339"/>
    </source>
</evidence>
<dbReference type="PROSITE" id="PS50005">
    <property type="entry name" value="TPR"/>
    <property type="match status" value="2"/>
</dbReference>
<dbReference type="GO" id="GO:0016788">
    <property type="term" value="F:hydrolase activity, acting on ester bonds"/>
    <property type="evidence" value="ECO:0007669"/>
    <property type="project" value="TreeGrafter"/>
</dbReference>
<dbReference type="InterPro" id="IPR000801">
    <property type="entry name" value="Esterase-like"/>
</dbReference>
<comment type="caution">
    <text evidence="5">The sequence shown here is derived from an EMBL/GenBank/DDBJ whole genome shotgun (WGS) entry which is preliminary data.</text>
</comment>
<name>A0A1T3M9K7_9FLAO</name>
<dbReference type="Proteomes" id="UP000190813">
    <property type="component" value="Unassembled WGS sequence"/>
</dbReference>
<proteinExistence type="inferred from homology"/>
<evidence type="ECO:0000256" key="2">
    <source>
        <dbReference type="ARBA" id="ARBA00022801"/>
    </source>
</evidence>
<dbReference type="InterPro" id="IPR019734">
    <property type="entry name" value="TPR_rpt"/>
</dbReference>
<dbReference type="InterPro" id="IPR011990">
    <property type="entry name" value="TPR-like_helical_dom_sf"/>
</dbReference>
<reference evidence="5 6" key="1">
    <citation type="submission" date="2016-06" db="EMBL/GenBank/DDBJ databases">
        <title>Revisiting the taxonomy of the Elizabethkingia Genus based on Whole-Genome Sequencing, Optical Mapping, and MALDI-TOF.</title>
        <authorList>
            <person name="Nicholson A.C."/>
        </authorList>
    </citation>
    <scope>NUCLEOTIDE SEQUENCE [LARGE SCALE GENOMIC DNA]</scope>
    <source>
        <strain evidence="5 6">G4070</strain>
    </source>
</reference>
<dbReference type="Pfam" id="PF00756">
    <property type="entry name" value="Esterase"/>
    <property type="match status" value="1"/>
</dbReference>
<keyword evidence="3" id="KW-0802">TPR repeat</keyword>
<dbReference type="SUPFAM" id="SSF48452">
    <property type="entry name" value="TPR-like"/>
    <property type="match status" value="1"/>
</dbReference>
<gene>
    <name evidence="5" type="ORF">BAZ10_11445</name>
</gene>
<evidence type="ECO:0000256" key="4">
    <source>
        <dbReference type="SAM" id="Phobius"/>
    </source>
</evidence>
<feature type="repeat" description="TPR" evidence="3">
    <location>
        <begin position="340"/>
        <end position="373"/>
    </location>
</feature>
<keyword evidence="4" id="KW-1133">Transmembrane helix</keyword>
<dbReference type="PROSITE" id="PS50293">
    <property type="entry name" value="TPR_REGION"/>
    <property type="match status" value="1"/>
</dbReference>
<dbReference type="Gene3D" id="3.40.50.1820">
    <property type="entry name" value="alpha/beta hydrolase"/>
    <property type="match status" value="1"/>
</dbReference>
<evidence type="ECO:0000313" key="5">
    <source>
        <dbReference type="EMBL" id="OPC61318.1"/>
    </source>
</evidence>